<dbReference type="PATRIC" id="fig|1212489.4.peg.1760"/>
<comment type="caution">
    <text evidence="2">The sequence shown here is derived from an EMBL/GenBank/DDBJ whole genome shotgun (WGS) entry which is preliminary data.</text>
</comment>
<dbReference type="Pfam" id="PF04463">
    <property type="entry name" value="2-thiour_desulf"/>
    <property type="match status" value="1"/>
</dbReference>
<feature type="domain" description="DUF1722" evidence="1">
    <location>
        <begin position="190"/>
        <end position="306"/>
    </location>
</feature>
<dbReference type="OrthoDB" id="495783at2"/>
<gene>
    <name evidence="2" type="ORF">Ldro_1666</name>
</gene>
<dbReference type="Proteomes" id="UP000054736">
    <property type="component" value="Unassembled WGS sequence"/>
</dbReference>
<dbReference type="AlphaFoldDB" id="A0A0W0SXG9"/>
<reference evidence="2 3" key="1">
    <citation type="submission" date="2015-11" db="EMBL/GenBank/DDBJ databases">
        <title>Genomic analysis of 38 Legionella species identifies large and diverse effector repertoires.</title>
        <authorList>
            <person name="Burstein D."/>
            <person name="Amaro F."/>
            <person name="Zusman T."/>
            <person name="Lifshitz Z."/>
            <person name="Cohen O."/>
            <person name="Gilbert J.A."/>
            <person name="Pupko T."/>
            <person name="Shuman H.A."/>
            <person name="Segal G."/>
        </authorList>
    </citation>
    <scope>NUCLEOTIDE SEQUENCE [LARGE SCALE GENOMIC DNA]</scope>
    <source>
        <strain evidence="2 3">ATCC 700990</strain>
    </source>
</reference>
<dbReference type="InterPro" id="IPR017087">
    <property type="entry name" value="UCP037004"/>
</dbReference>
<dbReference type="STRING" id="1212489.Ldro_1666"/>
<dbReference type="PIRSF" id="PIRSF037004">
    <property type="entry name" value="UCP037004"/>
    <property type="match status" value="1"/>
</dbReference>
<evidence type="ECO:0000259" key="1">
    <source>
        <dbReference type="Pfam" id="PF08349"/>
    </source>
</evidence>
<dbReference type="InterPro" id="IPR013560">
    <property type="entry name" value="DUF1722"/>
</dbReference>
<keyword evidence="3" id="KW-1185">Reference proteome</keyword>
<accession>A0A0W0SXG9</accession>
<protein>
    <recommendedName>
        <fullName evidence="1">DUF1722 domain-containing protein</fullName>
    </recommendedName>
</protein>
<sequence>MERRILLGISSCLIGEKVRFDGGHKRNSYLCELLANYVDFLPICPEVAIGLGIPRAAIRLVGNPKSPRLVEVNNPQQDYTQIMQEFANSTIKQLTNISGYILKSQSPTCGLKQVKVYQDKGVAPKLGQGLFAKVLAERFPCLPIEEEGRLNDPKLRENFIERLFIYHDWQTTRESDFTVNALIKFHTRYKLTLMAHQPSKSRDLGKFVSQINQKNLSVLASEYIYNFMKIMSLVATPNTHANVLQHCLGYFKTVLSKNDKQELVTIINNYRQGLLPLIVPLTLVNHHLINHPQPYLEGQSYLSPYPDELMLRNHI</sequence>
<dbReference type="PANTHER" id="PTHR30087">
    <property type="entry name" value="INNER MEMBRANE PROTEIN"/>
    <property type="match status" value="1"/>
</dbReference>
<dbReference type="InterPro" id="IPR007553">
    <property type="entry name" value="2-thiour_desulf"/>
</dbReference>
<dbReference type="EMBL" id="LNXY01000020">
    <property type="protein sequence ID" value="KTC88047.1"/>
    <property type="molecule type" value="Genomic_DNA"/>
</dbReference>
<evidence type="ECO:0000313" key="3">
    <source>
        <dbReference type="Proteomes" id="UP000054736"/>
    </source>
</evidence>
<name>A0A0W0SXG9_9GAMM</name>
<dbReference type="RefSeq" id="WP_058495941.1">
    <property type="nucleotide sequence ID" value="NZ_CAAAIU010000002.1"/>
</dbReference>
<evidence type="ECO:0000313" key="2">
    <source>
        <dbReference type="EMBL" id="KTC88047.1"/>
    </source>
</evidence>
<proteinExistence type="predicted"/>
<organism evidence="2 3">
    <name type="scientific">Legionella drozanskii LLAP-1</name>
    <dbReference type="NCBI Taxonomy" id="1212489"/>
    <lineage>
        <taxon>Bacteria</taxon>
        <taxon>Pseudomonadati</taxon>
        <taxon>Pseudomonadota</taxon>
        <taxon>Gammaproteobacteria</taxon>
        <taxon>Legionellales</taxon>
        <taxon>Legionellaceae</taxon>
        <taxon>Legionella</taxon>
    </lineage>
</organism>
<dbReference type="Pfam" id="PF08349">
    <property type="entry name" value="DUF1722"/>
    <property type="match status" value="1"/>
</dbReference>
<dbReference type="PANTHER" id="PTHR30087:SF0">
    <property type="entry name" value="INNER MEMBRANE PROTEIN"/>
    <property type="match status" value="1"/>
</dbReference>